<evidence type="ECO:0000256" key="2">
    <source>
        <dbReference type="ARBA" id="ARBA00022475"/>
    </source>
</evidence>
<evidence type="ECO:0000256" key="7">
    <source>
        <dbReference type="ARBA" id="ARBA00023180"/>
    </source>
</evidence>
<evidence type="ECO:0000256" key="9">
    <source>
        <dbReference type="SAM" id="MobiDB-lite"/>
    </source>
</evidence>
<dbReference type="OrthoDB" id="10012075at2759"/>
<dbReference type="InterPro" id="IPR013106">
    <property type="entry name" value="Ig_V-set"/>
</dbReference>
<evidence type="ECO:0000256" key="6">
    <source>
        <dbReference type="ARBA" id="ARBA00023157"/>
    </source>
</evidence>
<dbReference type="InterPro" id="IPR036179">
    <property type="entry name" value="Ig-like_dom_sf"/>
</dbReference>
<dbReference type="InterPro" id="IPR013098">
    <property type="entry name" value="Ig_I-set"/>
</dbReference>
<keyword evidence="10" id="KW-0812">Transmembrane</keyword>
<evidence type="ECO:0000256" key="3">
    <source>
        <dbReference type="ARBA" id="ARBA00022729"/>
    </source>
</evidence>
<keyword evidence="13" id="KW-1185">Reference proteome</keyword>
<dbReference type="GO" id="GO:0043005">
    <property type="term" value="C:neuron projection"/>
    <property type="evidence" value="ECO:0007669"/>
    <property type="project" value="TreeGrafter"/>
</dbReference>
<comment type="subcellular location">
    <subcellularLocation>
        <location evidence="1">Cell membrane</location>
    </subcellularLocation>
</comment>
<dbReference type="SMART" id="SM00406">
    <property type="entry name" value="IGv"/>
    <property type="match status" value="2"/>
</dbReference>
<dbReference type="RefSeq" id="XP_022664373.1">
    <property type="nucleotide sequence ID" value="XM_022808638.1"/>
</dbReference>
<dbReference type="FunCoup" id="A0A7M7KE11">
    <property type="interactions" value="345"/>
</dbReference>
<evidence type="ECO:0000313" key="13">
    <source>
        <dbReference type="Proteomes" id="UP000594260"/>
    </source>
</evidence>
<dbReference type="Pfam" id="PF07679">
    <property type="entry name" value="I-set"/>
    <property type="match status" value="1"/>
</dbReference>
<dbReference type="Gene3D" id="2.60.40.10">
    <property type="entry name" value="Immunoglobulins"/>
    <property type="match status" value="3"/>
</dbReference>
<dbReference type="InParanoid" id="A0A7M7KE11"/>
<accession>A0A7M7KE11</accession>
<keyword evidence="8" id="KW-0393">Immunoglobulin domain</keyword>
<dbReference type="SMART" id="SM00409">
    <property type="entry name" value="IG"/>
    <property type="match status" value="3"/>
</dbReference>
<keyword evidence="5 10" id="KW-0472">Membrane</keyword>
<dbReference type="GO" id="GO:0005886">
    <property type="term" value="C:plasma membrane"/>
    <property type="evidence" value="ECO:0007669"/>
    <property type="project" value="UniProtKB-SubCell"/>
</dbReference>
<feature type="domain" description="Ig-like" evidence="11">
    <location>
        <begin position="251"/>
        <end position="345"/>
    </location>
</feature>
<evidence type="ECO:0000256" key="8">
    <source>
        <dbReference type="ARBA" id="ARBA00023319"/>
    </source>
</evidence>
<dbReference type="InterPro" id="IPR003599">
    <property type="entry name" value="Ig_sub"/>
</dbReference>
<feature type="domain" description="Ig-like" evidence="11">
    <location>
        <begin position="155"/>
        <end position="241"/>
    </location>
</feature>
<protein>
    <recommendedName>
        <fullName evidence="11">Ig-like domain-containing protein</fullName>
    </recommendedName>
</protein>
<dbReference type="InterPro" id="IPR003598">
    <property type="entry name" value="Ig_sub2"/>
</dbReference>
<dbReference type="InterPro" id="IPR013783">
    <property type="entry name" value="Ig-like_fold"/>
</dbReference>
<dbReference type="InterPro" id="IPR051170">
    <property type="entry name" value="Neural/epithelial_adhesion"/>
</dbReference>
<name>A0A7M7KE11_VARDE</name>
<keyword evidence="7" id="KW-0325">Glycoprotein</keyword>
<keyword evidence="4" id="KW-0677">Repeat</keyword>
<evidence type="ECO:0000256" key="1">
    <source>
        <dbReference type="ARBA" id="ARBA00004236"/>
    </source>
</evidence>
<dbReference type="PROSITE" id="PS50835">
    <property type="entry name" value="IG_LIKE"/>
    <property type="match status" value="3"/>
</dbReference>
<dbReference type="FunFam" id="2.60.40.10:FF:000328">
    <property type="entry name" value="CLUMA_CG000981, isoform A"/>
    <property type="match status" value="1"/>
</dbReference>
<keyword evidence="10" id="KW-1133">Transmembrane helix</keyword>
<dbReference type="EnsemblMetazoa" id="XM_022808638">
    <property type="protein sequence ID" value="XP_022664373"/>
    <property type="gene ID" value="LOC111251731"/>
</dbReference>
<dbReference type="SUPFAM" id="SSF48726">
    <property type="entry name" value="Immunoglobulin"/>
    <property type="match status" value="3"/>
</dbReference>
<reference evidence="12" key="1">
    <citation type="submission" date="2021-01" db="UniProtKB">
        <authorList>
            <consortium name="EnsemblMetazoa"/>
        </authorList>
    </citation>
    <scope>IDENTIFICATION</scope>
</reference>
<dbReference type="OMA" id="VILMCQQ"/>
<keyword evidence="6" id="KW-1015">Disulfide bond</keyword>
<evidence type="ECO:0000256" key="4">
    <source>
        <dbReference type="ARBA" id="ARBA00022737"/>
    </source>
</evidence>
<dbReference type="PANTHER" id="PTHR12231:SF253">
    <property type="entry name" value="DPR-INTERACTING PROTEIN ETA, ISOFORM B-RELATED"/>
    <property type="match status" value="1"/>
</dbReference>
<dbReference type="AlphaFoldDB" id="A0A7M7KE11"/>
<sequence>MFSIMSDFVLAAYEIIVMIFGAKSTMPFLFLMFILGPSDIVNGQGARSLQRQPSFAEPISNVTVAAGRTVTLSCVVDNLGTYKVAWIHTSRHMLISMERVLVATDPRFSINSNGERTWYLTISPVQDADKGEYMCQVNTNPMKKIFGYLHVVVPPKIDEEFSSSEVTVREGSSVALRCRATGNPKPDIRWKRDHDLKIHTSPDDGGVMFYHGEYLNMSKVLRHQMGPYFCIGSNGVPPSISKRIKVNVAFPPMTWIKEQLRGVPIHDNVNLTCEIEAFPRGEAFWARDDGERLERSDTHEVAMLPRGPEYRYDLVLTIHRVQPEDYGSYKCVTKNPLGETEAMVKLFETLKPTQATTRGTKPPKTTKRPPTTPRYERPTKHHNPSRTTTIETYEEHPSLNDIGLYSDSSLAWRSSILLTLVSVQLIVMFWKQQRI</sequence>
<dbReference type="Proteomes" id="UP000594260">
    <property type="component" value="Unplaced"/>
</dbReference>
<keyword evidence="2" id="KW-1003">Cell membrane</keyword>
<dbReference type="CDD" id="cd00096">
    <property type="entry name" value="Ig"/>
    <property type="match status" value="1"/>
</dbReference>
<keyword evidence="3" id="KW-0732">Signal</keyword>
<dbReference type="InterPro" id="IPR007110">
    <property type="entry name" value="Ig-like_dom"/>
</dbReference>
<feature type="domain" description="Ig-like" evidence="11">
    <location>
        <begin position="53"/>
        <end position="146"/>
    </location>
</feature>
<dbReference type="SMART" id="SM00408">
    <property type="entry name" value="IGc2"/>
    <property type="match status" value="3"/>
</dbReference>
<dbReference type="CDD" id="cd00099">
    <property type="entry name" value="IgV"/>
    <property type="match status" value="1"/>
</dbReference>
<evidence type="ECO:0000259" key="11">
    <source>
        <dbReference type="PROSITE" id="PS50835"/>
    </source>
</evidence>
<feature type="transmembrane region" description="Helical" evidence="10">
    <location>
        <begin position="12"/>
        <end position="35"/>
    </location>
</feature>
<evidence type="ECO:0000256" key="5">
    <source>
        <dbReference type="ARBA" id="ARBA00023136"/>
    </source>
</evidence>
<feature type="region of interest" description="Disordered" evidence="9">
    <location>
        <begin position="353"/>
        <end position="390"/>
    </location>
</feature>
<evidence type="ECO:0000313" key="12">
    <source>
        <dbReference type="EnsemblMetazoa" id="XP_022664373"/>
    </source>
</evidence>
<dbReference type="GeneID" id="111251731"/>
<dbReference type="KEGG" id="vde:111251731"/>
<dbReference type="PANTHER" id="PTHR12231">
    <property type="entry name" value="CTX-RELATED TYPE I TRANSMEMBRANE PROTEIN"/>
    <property type="match status" value="1"/>
</dbReference>
<proteinExistence type="predicted"/>
<dbReference type="Pfam" id="PF13927">
    <property type="entry name" value="Ig_3"/>
    <property type="match status" value="2"/>
</dbReference>
<organism evidence="12 13">
    <name type="scientific">Varroa destructor</name>
    <name type="common">Honeybee mite</name>
    <dbReference type="NCBI Taxonomy" id="109461"/>
    <lineage>
        <taxon>Eukaryota</taxon>
        <taxon>Metazoa</taxon>
        <taxon>Ecdysozoa</taxon>
        <taxon>Arthropoda</taxon>
        <taxon>Chelicerata</taxon>
        <taxon>Arachnida</taxon>
        <taxon>Acari</taxon>
        <taxon>Parasitiformes</taxon>
        <taxon>Mesostigmata</taxon>
        <taxon>Gamasina</taxon>
        <taxon>Dermanyssoidea</taxon>
        <taxon>Varroidae</taxon>
        <taxon>Varroa</taxon>
    </lineage>
</organism>
<evidence type="ECO:0000256" key="10">
    <source>
        <dbReference type="SAM" id="Phobius"/>
    </source>
</evidence>